<keyword evidence="2" id="KW-0812">Transmembrane</keyword>
<keyword evidence="2" id="KW-0472">Membrane</keyword>
<feature type="transmembrane region" description="Helical" evidence="2">
    <location>
        <begin position="63"/>
        <end position="83"/>
    </location>
</feature>
<dbReference type="Proteomes" id="UP000060016">
    <property type="component" value="Chromosome"/>
</dbReference>
<sequence>MRSPVHDFDALQDPHPPAQHAEPSGSNFSRSVRSKWWMIASTVEVDKPVRRQISLRLRAPSRMAVVTASIGGMSSVLAAVAFLRNIT</sequence>
<proteinExistence type="predicted"/>
<keyword evidence="4" id="KW-1185">Reference proteome</keyword>
<dbReference type="EMBL" id="CP012342">
    <property type="protein sequence ID" value="AKV59165.1"/>
    <property type="molecule type" value="Genomic_DNA"/>
</dbReference>
<evidence type="ECO:0000313" key="4">
    <source>
        <dbReference type="Proteomes" id="UP000060016"/>
    </source>
</evidence>
<keyword evidence="2" id="KW-1133">Transmembrane helix</keyword>
<feature type="region of interest" description="Disordered" evidence="1">
    <location>
        <begin position="1"/>
        <end position="30"/>
    </location>
</feature>
<evidence type="ECO:0000256" key="2">
    <source>
        <dbReference type="SAM" id="Phobius"/>
    </source>
</evidence>
<name>A0A0K1RCM1_9CORY</name>
<gene>
    <name evidence="3" type="ORF">AK829_08370</name>
</gene>
<evidence type="ECO:0000256" key="1">
    <source>
        <dbReference type="SAM" id="MobiDB-lite"/>
    </source>
</evidence>
<organism evidence="3 4">
    <name type="scientific">Corynebacterium riegelii</name>
    <dbReference type="NCBI Taxonomy" id="156976"/>
    <lineage>
        <taxon>Bacteria</taxon>
        <taxon>Bacillati</taxon>
        <taxon>Actinomycetota</taxon>
        <taxon>Actinomycetes</taxon>
        <taxon>Mycobacteriales</taxon>
        <taxon>Corynebacteriaceae</taxon>
        <taxon>Corynebacterium</taxon>
    </lineage>
</organism>
<protein>
    <submittedName>
        <fullName evidence="3">Uncharacterized protein</fullName>
    </submittedName>
</protein>
<dbReference type="KEGG" id="crie:AK829_08370"/>
<accession>A0A0K1RCM1</accession>
<reference evidence="3 4" key="1">
    <citation type="submission" date="2015-08" db="EMBL/GenBank/DDBJ databases">
        <authorList>
            <person name="Babu N.S."/>
            <person name="Beckwith C.J."/>
            <person name="Beseler K.G."/>
            <person name="Brison A."/>
            <person name="Carone J.V."/>
            <person name="Caskin T.P."/>
            <person name="Diamond M."/>
            <person name="Durham M.E."/>
            <person name="Foxe J.M."/>
            <person name="Go M."/>
            <person name="Henderson B.A."/>
            <person name="Jones I.B."/>
            <person name="McGettigan J.A."/>
            <person name="Micheletti S.J."/>
            <person name="Nasrallah M.E."/>
            <person name="Ortiz D."/>
            <person name="Piller C.R."/>
            <person name="Privatt S.R."/>
            <person name="Schneider S.L."/>
            <person name="Sharp S."/>
            <person name="Smith T.C."/>
            <person name="Stanton J.D."/>
            <person name="Ullery H.E."/>
            <person name="Wilson R.J."/>
            <person name="Serrano M.G."/>
            <person name="Buck G."/>
            <person name="Lee V."/>
            <person name="Wang Y."/>
            <person name="Carvalho R."/>
            <person name="Voegtly L."/>
            <person name="Shi R."/>
            <person name="Duckworth R."/>
            <person name="Johnson A."/>
            <person name="Loviza R."/>
            <person name="Walstead R."/>
            <person name="Shah Z."/>
            <person name="Kiflezghi M."/>
            <person name="Wade K."/>
            <person name="Ball S.L."/>
            <person name="Bradley K.W."/>
            <person name="Asai D.J."/>
            <person name="Bowman C.A."/>
            <person name="Russell D.A."/>
            <person name="Pope W.H."/>
            <person name="Jacobs-Sera D."/>
            <person name="Hendrix R.W."/>
            <person name="Hatfull G.F."/>
        </authorList>
    </citation>
    <scope>NUCLEOTIDE SEQUENCE [LARGE SCALE GENOMIC DNA]</scope>
    <source>
        <strain evidence="3 4">PUDD_83A45</strain>
    </source>
</reference>
<dbReference type="AlphaFoldDB" id="A0A0K1RCM1"/>
<evidence type="ECO:0000313" key="3">
    <source>
        <dbReference type="EMBL" id="AKV59165.1"/>
    </source>
</evidence>